<dbReference type="EMBL" id="SPNW01000033">
    <property type="protein sequence ID" value="TIA88819.1"/>
    <property type="molecule type" value="Genomic_DNA"/>
</dbReference>
<feature type="compositionally biased region" description="Low complexity" evidence="11">
    <location>
        <begin position="321"/>
        <end position="334"/>
    </location>
</feature>
<dbReference type="InterPro" id="IPR023358">
    <property type="entry name" value="Peptidase_M18_dom2"/>
</dbReference>
<dbReference type="SUPFAM" id="SSF47459">
    <property type="entry name" value="HLH, helix-loop-helix DNA-binding domain"/>
    <property type="match status" value="1"/>
</dbReference>
<evidence type="ECO:0000256" key="3">
    <source>
        <dbReference type="ARBA" id="ARBA00008290"/>
    </source>
</evidence>
<feature type="region of interest" description="Disordered" evidence="11">
    <location>
        <begin position="1"/>
        <end position="22"/>
    </location>
</feature>
<dbReference type="PROSITE" id="PS50888">
    <property type="entry name" value="BHLH"/>
    <property type="match status" value="1"/>
</dbReference>
<evidence type="ECO:0000256" key="7">
    <source>
        <dbReference type="ARBA" id="ARBA00022723"/>
    </source>
</evidence>
<dbReference type="GO" id="GO:0046983">
    <property type="term" value="F:protein dimerization activity"/>
    <property type="evidence" value="ECO:0007669"/>
    <property type="project" value="InterPro"/>
</dbReference>
<dbReference type="GO" id="GO:0000324">
    <property type="term" value="C:fungal-type vacuole"/>
    <property type="evidence" value="ECO:0007669"/>
    <property type="project" value="TreeGrafter"/>
</dbReference>
<dbReference type="EC" id="3.4.11.21" evidence="4"/>
<evidence type="ECO:0000256" key="5">
    <source>
        <dbReference type="ARBA" id="ARBA00022438"/>
    </source>
</evidence>
<evidence type="ECO:0000313" key="14">
    <source>
        <dbReference type="Proteomes" id="UP000310189"/>
    </source>
</evidence>
<dbReference type="GO" id="GO:0006508">
    <property type="term" value="P:proteolysis"/>
    <property type="evidence" value="ECO:0007669"/>
    <property type="project" value="UniProtKB-KW"/>
</dbReference>
<dbReference type="AlphaFoldDB" id="A0A4T0FKM3"/>
<sequence>MEFNFQNAFQPATPPYTDSSGAEFDEAISSLLEQSPADGHSDLGSANELQNWLESQPIFNAYDDPFKSLQAGLMGDGSVDPRQGALMLSELQGLQELQQQQNNQTVPSAHIDSAHFQPSLPQPAQELAQGDKRKSSTATKRKAGESAATTKKQKQEAQKQRFPKPPQPVPPPPRHGGPKNPSHNAVERRYRNNINTRILSLRCAVPALVAQPPPQTTSRRKPPPLYVEGVAVPNKINKQTVLIGATDYIRRLRGREQRLMREVELLRAKLPVGEKELWESEWGATDDRDLFDEVEDFAPPDNAFVDLVDEPVEKSTDDQQEQQSQQSPSSEGSSAPRYLLGMFLSFGLFQKPYKQHQHAFRRHFEEGHIVSSTLPAGVDVGSHWKEHIIPNLLHPHVHDIIQTVLICLTLFVLLLPLLPRMKRNPITRAAQIGWMTVQRAAGFGAKSGASDQATIRHAQNQIYNGNAYSRIDKMHTHMKLSTSVHTRQSIVALATSALHAKSSKLWKEAQTSEGLQKEPKYVQLALERDVDDALQLCTMGGGDDLNVLQKIATNVSILALEELWSLIFKQMVEEKASVEDVQLINRAISQLVSSTRELPTIETMSIMSAAMWALLQGKKESALRLAERVNGSTASLKCLKVFRMLTNTSEDLDDIEDDDESPEIKFDRCDDLATIAMLYFSLKVSLQGVRDSKEQATSLYGLTLKLRSLLGSLDRRDGRLLEDSTFDAAIDCLQRFLAYVNASTDPYHATYNAVQQLEKAGFKKLSEHASWNGQLQAGSKYYFTRNQSSVIAFTLGAKYNGSGGLSVIGAHTDSPNLRVKPVSNKVAQAYLQVKCETYGGGIWHTWFDRDLGISGRVIVQEKTATPKFVSRLVRIDKPILRIPSLAIHLDREVNPFKFNPETHLTPVLGLVDEQLNAAEETDEMKSPHLFNSQPVERHHPALLKAIAKELDVEVSQIQDFELSLFDTQKATLGGISDEFIFAPRQDNLMSCFAGVEALIESSKNLDNDDRVRCLCLFDHEEVGSASTSGADGSLLPDLVHRLSSELSKANESNASFEEVAARSYIISADQAHAVHPNYAEKHDDLLRPKLNAGPVIKVNHKQRYATNSVTSFLLSRIAEKAKVPLQQFSVRNDIPCGSTIAPMLASKTGIQTVDIGLPQLSMHSIRETSGSEDTQHLINLFTSFFEHYGQIQSELVVD</sequence>
<comment type="caution">
    <text evidence="13">The sequence shown here is derived from an EMBL/GenBank/DDBJ whole genome shotgun (WGS) entry which is preliminary data.</text>
</comment>
<evidence type="ECO:0000256" key="2">
    <source>
        <dbReference type="ARBA" id="ARBA00001947"/>
    </source>
</evidence>
<dbReference type="SUPFAM" id="SSF101821">
    <property type="entry name" value="Aminopeptidase/glucanase lid domain"/>
    <property type="match status" value="1"/>
</dbReference>
<keyword evidence="5" id="KW-0031">Aminopeptidase</keyword>
<dbReference type="Gene3D" id="3.40.630.10">
    <property type="entry name" value="Zn peptidases"/>
    <property type="match status" value="1"/>
</dbReference>
<evidence type="ECO:0000256" key="4">
    <source>
        <dbReference type="ARBA" id="ARBA00011965"/>
    </source>
</evidence>
<dbReference type="InterPro" id="IPR011598">
    <property type="entry name" value="bHLH_dom"/>
</dbReference>
<gene>
    <name evidence="13" type="ORF">E3P99_02346</name>
</gene>
<comment type="catalytic activity">
    <reaction evidence="1">
        <text>Release of an N-terminal aspartate or glutamate from a peptide, with a preference for aspartate.</text>
        <dbReference type="EC" id="3.4.11.21"/>
    </reaction>
</comment>
<keyword evidence="6" id="KW-0645">Protease</keyword>
<dbReference type="GO" id="GO:0008270">
    <property type="term" value="F:zinc ion binding"/>
    <property type="evidence" value="ECO:0007669"/>
    <property type="project" value="InterPro"/>
</dbReference>
<evidence type="ECO:0000313" key="13">
    <source>
        <dbReference type="EMBL" id="TIA88819.1"/>
    </source>
</evidence>
<organism evidence="13 14">
    <name type="scientific">Wallemia hederae</name>
    <dbReference type="NCBI Taxonomy" id="1540922"/>
    <lineage>
        <taxon>Eukaryota</taxon>
        <taxon>Fungi</taxon>
        <taxon>Dikarya</taxon>
        <taxon>Basidiomycota</taxon>
        <taxon>Wallemiomycotina</taxon>
        <taxon>Wallemiomycetes</taxon>
        <taxon>Wallemiales</taxon>
        <taxon>Wallemiaceae</taxon>
        <taxon>Wallemia</taxon>
    </lineage>
</organism>
<dbReference type="FunFam" id="2.30.250.10:FF:000001">
    <property type="entry name" value="Aspartyl aminopeptidase 1"/>
    <property type="match status" value="1"/>
</dbReference>
<dbReference type="PANTHER" id="PTHR28570:SF3">
    <property type="entry name" value="ASPARTYL AMINOPEPTIDASE"/>
    <property type="match status" value="1"/>
</dbReference>
<evidence type="ECO:0000256" key="1">
    <source>
        <dbReference type="ARBA" id="ARBA00001335"/>
    </source>
</evidence>
<reference evidence="13 14" key="1">
    <citation type="submission" date="2019-03" db="EMBL/GenBank/DDBJ databases">
        <title>Sequencing 23 genomes of Wallemia ichthyophaga.</title>
        <authorList>
            <person name="Gostincar C."/>
        </authorList>
    </citation>
    <scope>NUCLEOTIDE SEQUENCE [LARGE SCALE GENOMIC DNA]</scope>
    <source>
        <strain evidence="13 14">EXF-5753</strain>
    </source>
</reference>
<dbReference type="SMART" id="SM00353">
    <property type="entry name" value="HLH"/>
    <property type="match status" value="1"/>
</dbReference>
<keyword evidence="9" id="KW-0862">Zinc</keyword>
<dbReference type="CDD" id="cd05658">
    <property type="entry name" value="M18_DAP"/>
    <property type="match status" value="1"/>
</dbReference>
<evidence type="ECO:0000256" key="11">
    <source>
        <dbReference type="SAM" id="MobiDB-lite"/>
    </source>
</evidence>
<keyword evidence="8" id="KW-0378">Hydrolase</keyword>
<name>A0A4T0FKM3_9BASI</name>
<protein>
    <recommendedName>
        <fullName evidence="4">aspartyl aminopeptidase</fullName>
        <ecNumber evidence="4">3.4.11.21</ecNumber>
    </recommendedName>
</protein>
<keyword evidence="7" id="KW-0479">Metal-binding</keyword>
<evidence type="ECO:0000256" key="8">
    <source>
        <dbReference type="ARBA" id="ARBA00022801"/>
    </source>
</evidence>
<keyword evidence="10" id="KW-0482">Metalloprotease</keyword>
<feature type="region of interest" description="Disordered" evidence="11">
    <location>
        <begin position="123"/>
        <end position="185"/>
    </location>
</feature>
<dbReference type="Pfam" id="PF02127">
    <property type="entry name" value="Peptidase_M18"/>
    <property type="match status" value="1"/>
</dbReference>
<dbReference type="GO" id="GO:0008237">
    <property type="term" value="F:metallopeptidase activity"/>
    <property type="evidence" value="ECO:0007669"/>
    <property type="project" value="UniProtKB-KW"/>
</dbReference>
<feature type="compositionally biased region" description="Polar residues" evidence="11">
    <location>
        <begin position="1"/>
        <end position="20"/>
    </location>
</feature>
<dbReference type="NCBIfam" id="NF002759">
    <property type="entry name" value="PRK02813.1"/>
    <property type="match status" value="1"/>
</dbReference>
<keyword evidence="14" id="KW-1185">Reference proteome</keyword>
<dbReference type="SUPFAM" id="SSF53187">
    <property type="entry name" value="Zn-dependent exopeptidases"/>
    <property type="match status" value="1"/>
</dbReference>
<dbReference type="GO" id="GO:0004177">
    <property type="term" value="F:aminopeptidase activity"/>
    <property type="evidence" value="ECO:0007669"/>
    <property type="project" value="UniProtKB-KW"/>
</dbReference>
<dbReference type="PRINTS" id="PR00932">
    <property type="entry name" value="AMINO1PTASE"/>
</dbReference>
<dbReference type="OrthoDB" id="9880441at2759"/>
<proteinExistence type="inferred from homology"/>
<dbReference type="PANTHER" id="PTHR28570">
    <property type="entry name" value="ASPARTYL AMINOPEPTIDASE"/>
    <property type="match status" value="1"/>
</dbReference>
<dbReference type="Gene3D" id="4.10.280.10">
    <property type="entry name" value="Helix-loop-helix DNA-binding domain"/>
    <property type="match status" value="1"/>
</dbReference>
<comment type="cofactor">
    <cofactor evidence="2">
        <name>Zn(2+)</name>
        <dbReference type="ChEBI" id="CHEBI:29105"/>
    </cofactor>
</comment>
<evidence type="ECO:0000256" key="9">
    <source>
        <dbReference type="ARBA" id="ARBA00022833"/>
    </source>
</evidence>
<dbReference type="Proteomes" id="UP000310189">
    <property type="component" value="Unassembled WGS sequence"/>
</dbReference>
<evidence type="ECO:0000256" key="10">
    <source>
        <dbReference type="ARBA" id="ARBA00023049"/>
    </source>
</evidence>
<dbReference type="InterPro" id="IPR036638">
    <property type="entry name" value="HLH_DNA-bd_sf"/>
</dbReference>
<dbReference type="Gene3D" id="2.30.250.10">
    <property type="entry name" value="Aminopeptidase i, Domain 2"/>
    <property type="match status" value="1"/>
</dbReference>
<feature type="region of interest" description="Disordered" evidence="11">
    <location>
        <begin position="313"/>
        <end position="335"/>
    </location>
</feature>
<dbReference type="Pfam" id="PF00010">
    <property type="entry name" value="HLH"/>
    <property type="match status" value="1"/>
</dbReference>
<feature type="domain" description="BHLH" evidence="12">
    <location>
        <begin position="178"/>
        <end position="252"/>
    </location>
</feature>
<evidence type="ECO:0000259" key="12">
    <source>
        <dbReference type="PROSITE" id="PS50888"/>
    </source>
</evidence>
<dbReference type="InterPro" id="IPR001948">
    <property type="entry name" value="Peptidase_M18"/>
</dbReference>
<feature type="compositionally biased region" description="Pro residues" evidence="11">
    <location>
        <begin position="163"/>
        <end position="175"/>
    </location>
</feature>
<accession>A0A4T0FKM3</accession>
<comment type="similarity">
    <text evidence="3">Belongs to the peptidase M18 family.</text>
</comment>
<evidence type="ECO:0000256" key="6">
    <source>
        <dbReference type="ARBA" id="ARBA00022670"/>
    </source>
</evidence>